<evidence type="ECO:0000259" key="1">
    <source>
        <dbReference type="Pfam" id="PF13529"/>
    </source>
</evidence>
<organism evidence="2 3">
    <name type="scientific">Wansuia hejianensis</name>
    <dbReference type="NCBI Taxonomy" id="2763667"/>
    <lineage>
        <taxon>Bacteria</taxon>
        <taxon>Bacillati</taxon>
        <taxon>Bacillota</taxon>
        <taxon>Clostridia</taxon>
        <taxon>Lachnospirales</taxon>
        <taxon>Lachnospiraceae</taxon>
        <taxon>Wansuia</taxon>
    </lineage>
</organism>
<name>A0A7G9GBW5_9FIRM</name>
<proteinExistence type="predicted"/>
<sequence>MNRLRKKIIWMVVGTSLPALLLFVLIAATMAVSLVSIGSKQETEKLKRTTSSDGYLTGLGNGMDGLTPFSYFCIYEGGAELYNSVMGDGGRGCGAYGFDYEYDLQPFLDYCYQYNTVKYGALYPYTSAQIAKENLYGNQNLADAWRAVYAADPTDFSRRQDTYVYDTKYLAIEAYHKARGLDLSGRPDVIKGLCTSIHNRKGMETSRYSYITQSGVSNEMSDEEFITKLCDSFGTRGGYIYERYCVDYSSGACGLLCEKNMALAILHGNYGNSSGNVGAEVINHVPYYNQGDYGHIAFNSGTVKSDGCGIVSFSMVASYFLNQNITPEETAPWAMGNGANTVTNWGAYAILASHYGITLESQKTGPLYGGSSVPIIQALQQGKLVIASHTGGYLNPSGSGHYVVYTGITNNGKITVNDPGDRAKTQESADNGGFDQTSAFSHCKQYWIFSR</sequence>
<feature type="domain" description="Peptidase C39-like" evidence="1">
    <location>
        <begin position="284"/>
        <end position="419"/>
    </location>
</feature>
<dbReference type="EMBL" id="CP060635">
    <property type="protein sequence ID" value="QNM08297.1"/>
    <property type="molecule type" value="Genomic_DNA"/>
</dbReference>
<dbReference type="Proteomes" id="UP000515860">
    <property type="component" value="Chromosome"/>
</dbReference>
<protein>
    <submittedName>
        <fullName evidence="2">C39 family peptidase</fullName>
    </submittedName>
</protein>
<gene>
    <name evidence="2" type="ORF">H9Q79_15645</name>
</gene>
<dbReference type="KEGG" id="whj:H9Q79_15645"/>
<dbReference type="Pfam" id="PF13529">
    <property type="entry name" value="Peptidase_C39_2"/>
    <property type="match status" value="1"/>
</dbReference>
<evidence type="ECO:0000313" key="2">
    <source>
        <dbReference type="EMBL" id="QNM08297.1"/>
    </source>
</evidence>
<dbReference type="RefSeq" id="WP_118648493.1">
    <property type="nucleotide sequence ID" value="NZ_CP060635.1"/>
</dbReference>
<dbReference type="AlphaFoldDB" id="A0A7G9GBW5"/>
<keyword evidence="3" id="KW-1185">Reference proteome</keyword>
<dbReference type="Gene3D" id="3.90.70.10">
    <property type="entry name" value="Cysteine proteinases"/>
    <property type="match status" value="1"/>
</dbReference>
<accession>A0A7G9GBW5</accession>
<reference evidence="2 3" key="1">
    <citation type="submission" date="2020-08" db="EMBL/GenBank/DDBJ databases">
        <authorList>
            <person name="Liu C."/>
            <person name="Sun Q."/>
        </authorList>
    </citation>
    <scope>NUCLEOTIDE SEQUENCE [LARGE SCALE GENOMIC DNA]</scope>
    <source>
        <strain evidence="2 3">NSJ-29</strain>
    </source>
</reference>
<evidence type="ECO:0000313" key="3">
    <source>
        <dbReference type="Proteomes" id="UP000515860"/>
    </source>
</evidence>
<dbReference type="InterPro" id="IPR039564">
    <property type="entry name" value="Peptidase_C39-like"/>
</dbReference>